<sequence length="343" mass="38437">MWYLSRTPHSAPNVRPNDLPKFTLLNSIFPVSDSGIFEEISIVEVPNDMNGDVEQNLYSCNSWEWFAYQRSPMQFHSVAVPRISSYRIQVIAVFPDHFLCAKLAPGPQPHASLCCYSIMGNVLLDMPNMQVEDHNLIATAGALMDGWPYLAGGHKGDPSSMHKPRAFATGIAHNNKFNVIGGGAILKNSAEIHDPSSNSWQFLTSFVPEEADGFAVSSLKTRLLMLTWSDQLGIKLWLWIEMANPYLIGGWRLISCFPNQQIERGRRREHGARMVRVGQGLLIIAGDRHGPCQVDGMSAWPVLPPPMFMPRDGCEVVLKGYIYAFSFQSGIRINWRKISVYSI</sequence>
<dbReference type="EMBL" id="CM001887">
    <property type="protein sequence ID" value="EOY34039.1"/>
    <property type="molecule type" value="Genomic_DNA"/>
</dbReference>
<proteinExistence type="predicted"/>
<dbReference type="OMA" id="HFLCAKL"/>
<dbReference type="Proteomes" id="UP000026915">
    <property type="component" value="Chromosome 9"/>
</dbReference>
<organism evidence="1 2">
    <name type="scientific">Theobroma cacao</name>
    <name type="common">Cacao</name>
    <name type="synonym">Cocoa</name>
    <dbReference type="NCBI Taxonomy" id="3641"/>
    <lineage>
        <taxon>Eukaryota</taxon>
        <taxon>Viridiplantae</taxon>
        <taxon>Streptophyta</taxon>
        <taxon>Embryophyta</taxon>
        <taxon>Tracheophyta</taxon>
        <taxon>Spermatophyta</taxon>
        <taxon>Magnoliopsida</taxon>
        <taxon>eudicotyledons</taxon>
        <taxon>Gunneridae</taxon>
        <taxon>Pentapetalae</taxon>
        <taxon>rosids</taxon>
        <taxon>malvids</taxon>
        <taxon>Malvales</taxon>
        <taxon>Malvaceae</taxon>
        <taxon>Byttnerioideae</taxon>
        <taxon>Theobroma</taxon>
    </lineage>
</organism>
<evidence type="ECO:0008006" key="3">
    <source>
        <dbReference type="Google" id="ProtNLM"/>
    </source>
</evidence>
<dbReference type="STRING" id="3641.A0A061H024"/>
<dbReference type="SUPFAM" id="SSF117281">
    <property type="entry name" value="Kelch motif"/>
    <property type="match status" value="1"/>
</dbReference>
<protein>
    <recommendedName>
        <fullName evidence="3">Galactose oxidase/kelch repeat superfamily protein</fullName>
    </recommendedName>
</protein>
<dbReference type="Gene3D" id="2.120.10.80">
    <property type="entry name" value="Kelch-type beta propeller"/>
    <property type="match status" value="1"/>
</dbReference>
<dbReference type="InParanoid" id="A0A061H024"/>
<evidence type="ECO:0000313" key="1">
    <source>
        <dbReference type="EMBL" id="EOY34039.1"/>
    </source>
</evidence>
<dbReference type="HOGENOM" id="CLU_809901_0_0_1"/>
<dbReference type="eggNOG" id="ENOG502SFV1">
    <property type="taxonomic scope" value="Eukaryota"/>
</dbReference>
<keyword evidence="2" id="KW-1185">Reference proteome</keyword>
<accession>A0A061H024</accession>
<dbReference type="AlphaFoldDB" id="A0A061H024"/>
<dbReference type="InterPro" id="IPR015915">
    <property type="entry name" value="Kelch-typ_b-propeller"/>
</dbReference>
<reference evidence="1 2" key="1">
    <citation type="journal article" date="2013" name="Genome Biol.">
        <title>The genome sequence of the most widely cultivated cacao type and its use to identify candidate genes regulating pod color.</title>
        <authorList>
            <person name="Motamayor J.C."/>
            <person name="Mockaitis K."/>
            <person name="Schmutz J."/>
            <person name="Haiminen N."/>
            <person name="Iii D.L."/>
            <person name="Cornejo O."/>
            <person name="Findley S.D."/>
            <person name="Zheng P."/>
            <person name="Utro F."/>
            <person name="Royaert S."/>
            <person name="Saski C."/>
            <person name="Jenkins J."/>
            <person name="Podicheti R."/>
            <person name="Zhao M."/>
            <person name="Scheffler B.E."/>
            <person name="Stack J.C."/>
            <person name="Feltus F.A."/>
            <person name="Mustiga G.M."/>
            <person name="Amores F."/>
            <person name="Phillips W."/>
            <person name="Marelli J.P."/>
            <person name="May G.D."/>
            <person name="Shapiro H."/>
            <person name="Ma J."/>
            <person name="Bustamante C.D."/>
            <person name="Schnell R.J."/>
            <person name="Main D."/>
            <person name="Gilbert D."/>
            <person name="Parida L."/>
            <person name="Kuhn D.N."/>
        </authorList>
    </citation>
    <scope>NUCLEOTIDE SEQUENCE [LARGE SCALE GENOMIC DNA]</scope>
    <source>
        <strain evidence="2">cv. Matina 1-6</strain>
    </source>
</reference>
<dbReference type="Gramene" id="EOY34039">
    <property type="protein sequence ID" value="EOY34039"/>
    <property type="gene ID" value="TCM_041841"/>
</dbReference>
<gene>
    <name evidence="1" type="ORF">TCM_041841</name>
</gene>
<evidence type="ECO:0000313" key="2">
    <source>
        <dbReference type="Proteomes" id="UP000026915"/>
    </source>
</evidence>
<name>A0A061H024_THECC</name>